<feature type="transmembrane region" description="Helical" evidence="2">
    <location>
        <begin position="96"/>
        <end position="116"/>
    </location>
</feature>
<feature type="region of interest" description="Disordered" evidence="1">
    <location>
        <begin position="1"/>
        <end position="22"/>
    </location>
</feature>
<organism evidence="4 5">
    <name type="scientific">Sanguibacter inulinus</name>
    <dbReference type="NCBI Taxonomy" id="60922"/>
    <lineage>
        <taxon>Bacteria</taxon>
        <taxon>Bacillati</taxon>
        <taxon>Actinomycetota</taxon>
        <taxon>Actinomycetes</taxon>
        <taxon>Micrococcales</taxon>
        <taxon>Sanguibacteraceae</taxon>
        <taxon>Sanguibacter</taxon>
    </lineage>
</organism>
<dbReference type="SUPFAM" id="SSF56219">
    <property type="entry name" value="DNase I-like"/>
    <property type="match status" value="1"/>
</dbReference>
<gene>
    <name evidence="4" type="ORF">HZZ10_09685</name>
</gene>
<evidence type="ECO:0000259" key="3">
    <source>
        <dbReference type="Pfam" id="PF03372"/>
    </source>
</evidence>
<evidence type="ECO:0000256" key="2">
    <source>
        <dbReference type="SAM" id="Phobius"/>
    </source>
</evidence>
<accession>A0A853ETK2</accession>
<dbReference type="Proteomes" id="UP000561011">
    <property type="component" value="Unassembled WGS sequence"/>
</dbReference>
<keyword evidence="4" id="KW-0378">Hydrolase</keyword>
<feature type="transmembrane region" description="Helical" evidence="2">
    <location>
        <begin position="69"/>
        <end position="89"/>
    </location>
</feature>
<keyword evidence="2" id="KW-0812">Transmembrane</keyword>
<keyword evidence="4" id="KW-0255">Endonuclease</keyword>
<dbReference type="InterPro" id="IPR005135">
    <property type="entry name" value="Endo/exonuclease/phosphatase"/>
</dbReference>
<proteinExistence type="predicted"/>
<sequence length="358" mass="36396">MGQDDRPRSRSAAGRSTTTAPSGRLERTSVLGWIAVVVVATAAVLSIAPGTLGWSTEKGIAQAVALRTWLLWGFAGIAAVSLLAAVGIGSRGRRPVRTTAVAVVCVLAAGSHLLVLDARGLDAGAPVLASDERDGDITVLTANVRGERAGEEAVSAVVDRVISSGADVVALPEGQPVVGEVVAQLTARGESFQVFPTFGAGPNRGTALLVAESLGAYREVDGPVGGVRVEPVDGDGPPIAAVHPTSLPPDPTDDLGAWRSEGSQVQELFQTMTGGIVAGDMNATLDHEHLRETGTYVDAGSAVGIGGYGTFPSSLPGVLGTTIDHVLVDGGRFAVHAGAVVDVPGTDHRAVVVRVAPR</sequence>
<comment type="caution">
    <text evidence="4">The sequence shown here is derived from an EMBL/GenBank/DDBJ whole genome shotgun (WGS) entry which is preliminary data.</text>
</comment>
<dbReference type="Pfam" id="PF03372">
    <property type="entry name" value="Exo_endo_phos"/>
    <property type="match status" value="1"/>
</dbReference>
<dbReference type="AlphaFoldDB" id="A0A853ETK2"/>
<name>A0A853ETK2_9MICO</name>
<evidence type="ECO:0000313" key="4">
    <source>
        <dbReference type="EMBL" id="NYS93790.1"/>
    </source>
</evidence>
<keyword evidence="4" id="KW-0269">Exonuclease</keyword>
<dbReference type="Gene3D" id="3.60.10.10">
    <property type="entry name" value="Endonuclease/exonuclease/phosphatase"/>
    <property type="match status" value="1"/>
</dbReference>
<dbReference type="GO" id="GO:0004527">
    <property type="term" value="F:exonuclease activity"/>
    <property type="evidence" value="ECO:0007669"/>
    <property type="project" value="UniProtKB-KW"/>
</dbReference>
<evidence type="ECO:0000256" key="1">
    <source>
        <dbReference type="SAM" id="MobiDB-lite"/>
    </source>
</evidence>
<dbReference type="RefSeq" id="WP_179913347.1">
    <property type="nucleotide sequence ID" value="NZ_JACBYE010000020.1"/>
</dbReference>
<reference evidence="4 5" key="1">
    <citation type="submission" date="2020-07" db="EMBL/GenBank/DDBJ databases">
        <title>MOT database genomes.</title>
        <authorList>
            <person name="Joseph S."/>
            <person name="Aduse-Opoku J."/>
            <person name="Hashim A."/>
            <person name="Wade W."/>
            <person name="Curtis M."/>
        </authorList>
    </citation>
    <scope>NUCLEOTIDE SEQUENCE [LARGE SCALE GENOMIC DNA]</scope>
    <source>
        <strain evidence="4 5">DSM 100099</strain>
    </source>
</reference>
<dbReference type="GO" id="GO:0004519">
    <property type="term" value="F:endonuclease activity"/>
    <property type="evidence" value="ECO:0007669"/>
    <property type="project" value="UniProtKB-KW"/>
</dbReference>
<dbReference type="EMBL" id="JACBYE010000020">
    <property type="protein sequence ID" value="NYS93790.1"/>
    <property type="molecule type" value="Genomic_DNA"/>
</dbReference>
<keyword evidence="2" id="KW-0472">Membrane</keyword>
<protein>
    <submittedName>
        <fullName evidence="4">Endonuclease/exonuclease/phosphatase family protein</fullName>
    </submittedName>
</protein>
<evidence type="ECO:0000313" key="5">
    <source>
        <dbReference type="Proteomes" id="UP000561011"/>
    </source>
</evidence>
<keyword evidence="4" id="KW-0540">Nuclease</keyword>
<keyword evidence="5" id="KW-1185">Reference proteome</keyword>
<dbReference type="InterPro" id="IPR036691">
    <property type="entry name" value="Endo/exonu/phosph_ase_sf"/>
</dbReference>
<feature type="domain" description="Endonuclease/exonuclease/phosphatase" evidence="3">
    <location>
        <begin position="140"/>
        <end position="348"/>
    </location>
</feature>
<feature type="transmembrane region" description="Helical" evidence="2">
    <location>
        <begin position="30"/>
        <end position="49"/>
    </location>
</feature>
<keyword evidence="2" id="KW-1133">Transmembrane helix</keyword>